<dbReference type="GO" id="GO:0005524">
    <property type="term" value="F:ATP binding"/>
    <property type="evidence" value="ECO:0007669"/>
    <property type="project" value="UniProtKB-UniRule"/>
</dbReference>
<evidence type="ECO:0000256" key="3">
    <source>
        <dbReference type="ARBA" id="ARBA00047846"/>
    </source>
</evidence>
<dbReference type="GO" id="GO:0006355">
    <property type="term" value="P:regulation of DNA-templated transcription"/>
    <property type="evidence" value="ECO:0007669"/>
    <property type="project" value="UniProtKB-UniRule"/>
</dbReference>
<evidence type="ECO:0000256" key="2">
    <source>
        <dbReference type="ARBA" id="ARBA00023267"/>
    </source>
</evidence>
<evidence type="ECO:0000259" key="5">
    <source>
        <dbReference type="PROSITE" id="PS51733"/>
    </source>
</evidence>
<keyword evidence="4" id="KW-0067">ATP-binding</keyword>
<evidence type="ECO:0000313" key="6">
    <source>
        <dbReference type="EMBL" id="THD12156.1"/>
    </source>
</evidence>
<dbReference type="NCBIfam" id="TIGR00121">
    <property type="entry name" value="birA_ligase"/>
    <property type="match status" value="1"/>
</dbReference>
<keyword evidence="2 4" id="KW-0092">Biotin</keyword>
<organism evidence="6 7">
    <name type="scientific">Metallibacterium scheffleri</name>
    <dbReference type="NCBI Taxonomy" id="993689"/>
    <lineage>
        <taxon>Bacteria</taxon>
        <taxon>Pseudomonadati</taxon>
        <taxon>Pseudomonadota</taxon>
        <taxon>Gammaproteobacteria</taxon>
        <taxon>Lysobacterales</taxon>
        <taxon>Rhodanobacteraceae</taxon>
        <taxon>Metallibacterium</taxon>
    </lineage>
</organism>
<dbReference type="Pfam" id="PF08279">
    <property type="entry name" value="HTH_11"/>
    <property type="match status" value="1"/>
</dbReference>
<comment type="caution">
    <text evidence="4">Lacks conserved residue(s) required for the propagation of feature annotation.</text>
</comment>
<dbReference type="PROSITE" id="PS51733">
    <property type="entry name" value="BPL_LPL_CATALYTIC"/>
    <property type="match status" value="1"/>
</dbReference>
<dbReference type="Pfam" id="PF02237">
    <property type="entry name" value="BPL_C"/>
    <property type="match status" value="1"/>
</dbReference>
<dbReference type="PANTHER" id="PTHR12835">
    <property type="entry name" value="BIOTIN PROTEIN LIGASE"/>
    <property type="match status" value="1"/>
</dbReference>
<dbReference type="STRING" id="993689.GCA_002077135_03279"/>
<dbReference type="HAMAP" id="MF_00978">
    <property type="entry name" value="Bifunct_BirA"/>
    <property type="match status" value="1"/>
</dbReference>
<keyword evidence="1 4" id="KW-0436">Ligase</keyword>
<dbReference type="PANTHER" id="PTHR12835:SF5">
    <property type="entry name" value="BIOTIN--PROTEIN LIGASE"/>
    <property type="match status" value="1"/>
</dbReference>
<dbReference type="InterPro" id="IPR013196">
    <property type="entry name" value="HTH_11"/>
</dbReference>
<dbReference type="EC" id="6.3.4.15" evidence="4"/>
<feature type="binding site" evidence="4">
    <location>
        <position position="185"/>
    </location>
    <ligand>
        <name>biotin</name>
        <dbReference type="ChEBI" id="CHEBI:57586"/>
    </ligand>
</feature>
<evidence type="ECO:0000256" key="4">
    <source>
        <dbReference type="HAMAP-Rule" id="MF_00978"/>
    </source>
</evidence>
<dbReference type="InterPro" id="IPR004143">
    <property type="entry name" value="BPL_LPL_catalytic"/>
</dbReference>
<dbReference type="OrthoDB" id="9807064at2"/>
<name>A0A4S3KT39_9GAMM</name>
<dbReference type="GO" id="GO:0003677">
    <property type="term" value="F:DNA binding"/>
    <property type="evidence" value="ECO:0007669"/>
    <property type="project" value="UniProtKB-UniRule"/>
</dbReference>
<gene>
    <name evidence="4" type="primary">birA</name>
    <name evidence="6" type="ORF">B1806_00985</name>
</gene>
<dbReference type="Pfam" id="PF03099">
    <property type="entry name" value="BPL_LplA_LipB"/>
    <property type="match status" value="1"/>
</dbReference>
<comment type="function">
    <text evidence="4">Acts both as a biotin--[acetyl-CoA-carboxylase] ligase and a biotin-operon repressor. In the presence of ATP, BirA activates biotin to form the BirA-biotinyl-5'-adenylate (BirA-bio-5'-AMP or holoBirA) complex. HoloBirA can either transfer the biotinyl moiety to the biotin carboxyl carrier protein (BCCP) subunit of acetyl-CoA carboxylase, or bind to the biotin operator site and inhibit transcription of the operon.</text>
</comment>
<comment type="caution">
    <text evidence="6">The sequence shown here is derived from an EMBL/GenBank/DDBJ whole genome shotgun (WGS) entry which is preliminary data.</text>
</comment>
<evidence type="ECO:0000256" key="1">
    <source>
        <dbReference type="ARBA" id="ARBA00022598"/>
    </source>
</evidence>
<comment type="catalytic activity">
    <reaction evidence="3 4">
        <text>biotin + L-lysyl-[protein] + ATP = N(6)-biotinyl-L-lysyl-[protein] + AMP + diphosphate + H(+)</text>
        <dbReference type="Rhea" id="RHEA:11756"/>
        <dbReference type="Rhea" id="RHEA-COMP:9752"/>
        <dbReference type="Rhea" id="RHEA-COMP:10505"/>
        <dbReference type="ChEBI" id="CHEBI:15378"/>
        <dbReference type="ChEBI" id="CHEBI:29969"/>
        <dbReference type="ChEBI" id="CHEBI:30616"/>
        <dbReference type="ChEBI" id="CHEBI:33019"/>
        <dbReference type="ChEBI" id="CHEBI:57586"/>
        <dbReference type="ChEBI" id="CHEBI:83144"/>
        <dbReference type="ChEBI" id="CHEBI:456215"/>
        <dbReference type="EC" id="6.3.4.15"/>
    </reaction>
</comment>
<evidence type="ECO:0000313" key="7">
    <source>
        <dbReference type="Proteomes" id="UP000307749"/>
    </source>
</evidence>
<dbReference type="Gene3D" id="1.10.10.10">
    <property type="entry name" value="Winged helix-like DNA-binding domain superfamily/Winged helix DNA-binding domain"/>
    <property type="match status" value="1"/>
</dbReference>
<dbReference type="GO" id="GO:0004077">
    <property type="term" value="F:biotin--[biotin carboxyl-carrier protein] ligase activity"/>
    <property type="evidence" value="ECO:0007669"/>
    <property type="project" value="UniProtKB-UniRule"/>
</dbReference>
<sequence length="322" mass="33215">MDERVLLATLGDGATHSGAALAQRMGVSRAAVWKQIEALRGAGLPIAAQAGRGYRLQCPLQLLSVEALREALPRGAGAAWPCIEVHWQLDSTSSELQRRASTLPSGSAVFAERQTAGRGRRGRSWLAPPALGLTFSLLWRFEHGFAALAGLSLAVGVAVAETLRAQGAQGIALKWPNDVQQDGRKLAGILVELGGEFLGPCHAIIGIGLNVCMPASVRAGAGQPVADLADACAGVVPARNALAAALLAALAEALALFARAGFAAFAARYVALDALAGRELSVQAGGETFRARAQGVDARGALRVLRGAQTLLLDSADVSVRA</sequence>
<accession>A0A4S3KT39</accession>
<dbReference type="AlphaFoldDB" id="A0A4S3KT39"/>
<keyword evidence="4" id="KW-0238">DNA-binding</keyword>
<feature type="binding site" evidence="4">
    <location>
        <position position="114"/>
    </location>
    <ligand>
        <name>biotin</name>
        <dbReference type="ChEBI" id="CHEBI:57586"/>
    </ligand>
</feature>
<dbReference type="InterPro" id="IPR036390">
    <property type="entry name" value="WH_DNA-bd_sf"/>
</dbReference>
<dbReference type="SUPFAM" id="SSF55681">
    <property type="entry name" value="Class II aaRS and biotin synthetases"/>
    <property type="match status" value="1"/>
</dbReference>
<dbReference type="EMBL" id="MWQO01000003">
    <property type="protein sequence ID" value="THD12156.1"/>
    <property type="molecule type" value="Genomic_DNA"/>
</dbReference>
<dbReference type="GO" id="GO:0005737">
    <property type="term" value="C:cytoplasm"/>
    <property type="evidence" value="ECO:0007669"/>
    <property type="project" value="TreeGrafter"/>
</dbReference>
<keyword evidence="4" id="KW-0678">Repressor</keyword>
<dbReference type="InterPro" id="IPR003142">
    <property type="entry name" value="BPL_C"/>
</dbReference>
<feature type="DNA-binding region" description="H-T-H motif" evidence="4">
    <location>
        <begin position="18"/>
        <end position="37"/>
    </location>
</feature>
<dbReference type="InterPro" id="IPR004408">
    <property type="entry name" value="Biotin_CoA_COase_ligase"/>
</dbReference>
<reference evidence="6 7" key="1">
    <citation type="submission" date="2017-02" db="EMBL/GenBank/DDBJ databases">
        <title>Whole genome sequencing of Metallibacterium scheffleri DSM 24874 (T).</title>
        <authorList>
            <person name="Kumar S."/>
            <person name="Patil P."/>
            <person name="Patil P.B."/>
        </authorList>
    </citation>
    <scope>NUCLEOTIDE SEQUENCE [LARGE SCALE GENOMIC DNA]</scope>
    <source>
        <strain evidence="6 7">DSM 24874</strain>
    </source>
</reference>
<feature type="domain" description="BPL/LPL catalytic" evidence="5">
    <location>
        <begin position="78"/>
        <end position="258"/>
    </location>
</feature>
<keyword evidence="4" id="KW-0547">Nucleotide-binding</keyword>
<feature type="binding site" evidence="4">
    <location>
        <begin position="118"/>
        <end position="120"/>
    </location>
    <ligand>
        <name>biotin</name>
        <dbReference type="ChEBI" id="CHEBI:57586"/>
    </ligand>
</feature>
<keyword evidence="4" id="KW-0805">Transcription regulation</keyword>
<dbReference type="RefSeq" id="WP_081129706.1">
    <property type="nucleotide sequence ID" value="NZ_MWQO01000003.1"/>
</dbReference>
<dbReference type="InterPro" id="IPR045864">
    <property type="entry name" value="aa-tRNA-synth_II/BPL/LPL"/>
</dbReference>
<dbReference type="SUPFAM" id="SSF46785">
    <property type="entry name" value="Winged helix' DNA-binding domain"/>
    <property type="match status" value="1"/>
</dbReference>
<keyword evidence="4" id="KW-0804">Transcription</keyword>
<dbReference type="InterPro" id="IPR030855">
    <property type="entry name" value="Bifunct_BirA"/>
</dbReference>
<dbReference type="Proteomes" id="UP000307749">
    <property type="component" value="Unassembled WGS sequence"/>
</dbReference>
<dbReference type="InterPro" id="IPR036388">
    <property type="entry name" value="WH-like_DNA-bd_sf"/>
</dbReference>
<dbReference type="CDD" id="cd16442">
    <property type="entry name" value="BPL"/>
    <property type="match status" value="1"/>
</dbReference>
<comment type="similarity">
    <text evidence="4">Belongs to the biotin--protein ligase family.</text>
</comment>
<keyword evidence="7" id="KW-1185">Reference proteome</keyword>
<proteinExistence type="inferred from homology"/>
<dbReference type="Gene3D" id="3.30.930.10">
    <property type="entry name" value="Bira Bifunctional Protein, Domain 2"/>
    <property type="match status" value="1"/>
</dbReference>
<protein>
    <recommendedName>
        <fullName evidence="4">Bifunctional ligase/repressor BirA</fullName>
    </recommendedName>
    <alternativeName>
        <fullName evidence="4">Biotin operon repressor</fullName>
    </alternativeName>
    <alternativeName>
        <fullName evidence="4">Biotin--[acetyl-CoA-carboxylase] ligase</fullName>
        <ecNumber evidence="4">6.3.4.15</ecNumber>
    </alternativeName>
    <alternativeName>
        <fullName evidence="4">Biotin--protein ligase</fullName>
    </alternativeName>
    <alternativeName>
        <fullName evidence="4">Biotin-[acetyl-CoA carboxylase] synthetase</fullName>
    </alternativeName>
</protein>